<feature type="compositionally biased region" description="Basic and acidic residues" evidence="1">
    <location>
        <begin position="73"/>
        <end position="84"/>
    </location>
</feature>
<evidence type="ECO:0000313" key="2">
    <source>
        <dbReference type="EMBL" id="GFS63914.1"/>
    </source>
</evidence>
<proteinExistence type="predicted"/>
<sequence>MPVLRKTGASLDIGFEKCAAPEMFTGEQGLVKHIHDDTIRNQTIELLEPDLEQNGLSRPEIGNGIQTRRQRRKETGKSTRLENDDDQFRLRECVVENGEEFGR</sequence>
<keyword evidence="3" id="KW-1185">Reference proteome</keyword>
<protein>
    <submittedName>
        <fullName evidence="2">Uncharacterized protein</fullName>
    </submittedName>
</protein>
<dbReference type="AlphaFoldDB" id="A0A8X6JWL9"/>
<gene>
    <name evidence="2" type="primary">NCL1_30259</name>
    <name evidence="2" type="ORF">TNIN_13591</name>
</gene>
<dbReference type="Proteomes" id="UP000886998">
    <property type="component" value="Unassembled WGS sequence"/>
</dbReference>
<comment type="caution">
    <text evidence="2">The sequence shown here is derived from an EMBL/GenBank/DDBJ whole genome shotgun (WGS) entry which is preliminary data.</text>
</comment>
<feature type="region of interest" description="Disordered" evidence="1">
    <location>
        <begin position="50"/>
        <end position="84"/>
    </location>
</feature>
<organism evidence="2 3">
    <name type="scientific">Trichonephila inaurata madagascariensis</name>
    <dbReference type="NCBI Taxonomy" id="2747483"/>
    <lineage>
        <taxon>Eukaryota</taxon>
        <taxon>Metazoa</taxon>
        <taxon>Ecdysozoa</taxon>
        <taxon>Arthropoda</taxon>
        <taxon>Chelicerata</taxon>
        <taxon>Arachnida</taxon>
        <taxon>Araneae</taxon>
        <taxon>Araneomorphae</taxon>
        <taxon>Entelegynae</taxon>
        <taxon>Araneoidea</taxon>
        <taxon>Nephilidae</taxon>
        <taxon>Trichonephila</taxon>
        <taxon>Trichonephila inaurata</taxon>
    </lineage>
</organism>
<dbReference type="EMBL" id="BMAV01027969">
    <property type="protein sequence ID" value="GFS63914.1"/>
    <property type="molecule type" value="Genomic_DNA"/>
</dbReference>
<evidence type="ECO:0000313" key="3">
    <source>
        <dbReference type="Proteomes" id="UP000886998"/>
    </source>
</evidence>
<name>A0A8X6JWL9_9ARAC</name>
<reference evidence="2" key="1">
    <citation type="submission" date="2020-08" db="EMBL/GenBank/DDBJ databases">
        <title>Multicomponent nature underlies the extraordinary mechanical properties of spider dragline silk.</title>
        <authorList>
            <person name="Kono N."/>
            <person name="Nakamura H."/>
            <person name="Mori M."/>
            <person name="Yoshida Y."/>
            <person name="Ohtoshi R."/>
            <person name="Malay A.D."/>
            <person name="Moran D.A.P."/>
            <person name="Tomita M."/>
            <person name="Numata K."/>
            <person name="Arakawa K."/>
        </authorList>
    </citation>
    <scope>NUCLEOTIDE SEQUENCE</scope>
</reference>
<dbReference type="OrthoDB" id="6427445at2759"/>
<accession>A0A8X6JWL9</accession>
<evidence type="ECO:0000256" key="1">
    <source>
        <dbReference type="SAM" id="MobiDB-lite"/>
    </source>
</evidence>